<dbReference type="PANTHER" id="PTHR46221:SF3">
    <property type="entry name" value="FERM AND PDZ DOMAIN-CONTAINING PROTEIN 4"/>
    <property type="match status" value="1"/>
</dbReference>
<feature type="region of interest" description="Disordered" evidence="1">
    <location>
        <begin position="1"/>
        <end position="90"/>
    </location>
</feature>
<dbReference type="PANTHER" id="PTHR46221">
    <property type="entry name" value="FERM AND PDZ DOMAIN-CONTAINING PROTEIN FAMILY MEMBER"/>
    <property type="match status" value="1"/>
</dbReference>
<feature type="compositionally biased region" description="Polar residues" evidence="1">
    <location>
        <begin position="15"/>
        <end position="35"/>
    </location>
</feature>
<name>A0A1B6DRG2_9HEMI</name>
<evidence type="ECO:0000313" key="2">
    <source>
        <dbReference type="EMBL" id="JAS28276.1"/>
    </source>
</evidence>
<dbReference type="EMBL" id="GEDC01000421">
    <property type="protein sequence ID" value="JAS36877.1"/>
    <property type="molecule type" value="Transcribed_RNA"/>
</dbReference>
<proteinExistence type="predicted"/>
<evidence type="ECO:0000256" key="1">
    <source>
        <dbReference type="SAM" id="MobiDB-lite"/>
    </source>
</evidence>
<dbReference type="EMBL" id="GEDC01009022">
    <property type="protein sequence ID" value="JAS28276.1"/>
    <property type="molecule type" value="Transcribed_RNA"/>
</dbReference>
<gene>
    <name evidence="2" type="ORF">g.22547</name>
    <name evidence="3" type="ORF">g.22548</name>
</gene>
<feature type="compositionally biased region" description="Basic and acidic residues" evidence="1">
    <location>
        <begin position="1"/>
        <end position="14"/>
    </location>
</feature>
<protein>
    <submittedName>
        <fullName evidence="2">Uncharacterized protein</fullName>
    </submittedName>
</protein>
<reference evidence="2" key="1">
    <citation type="submission" date="2015-12" db="EMBL/GenBank/DDBJ databases">
        <title>De novo transcriptome assembly of four potential Pierce s Disease insect vectors from Arizona vineyards.</title>
        <authorList>
            <person name="Tassone E.E."/>
        </authorList>
    </citation>
    <scope>NUCLEOTIDE SEQUENCE</scope>
</reference>
<organism evidence="2">
    <name type="scientific">Clastoptera arizonana</name>
    <name type="common">Arizona spittle bug</name>
    <dbReference type="NCBI Taxonomy" id="38151"/>
    <lineage>
        <taxon>Eukaryota</taxon>
        <taxon>Metazoa</taxon>
        <taxon>Ecdysozoa</taxon>
        <taxon>Arthropoda</taxon>
        <taxon>Hexapoda</taxon>
        <taxon>Insecta</taxon>
        <taxon>Pterygota</taxon>
        <taxon>Neoptera</taxon>
        <taxon>Paraneoptera</taxon>
        <taxon>Hemiptera</taxon>
        <taxon>Auchenorrhyncha</taxon>
        <taxon>Cercopoidea</taxon>
        <taxon>Clastopteridae</taxon>
        <taxon>Clastoptera</taxon>
    </lineage>
</organism>
<accession>A0A1B6DRG2</accession>
<sequence>MSEKEEAKLEERRGSTGNRGVSFSCCSKPRQQSPDHSPLGLPSKGDSTSPPLRPPKVRENDPPPSLPPRSDSISGTLTRKPPLPPNSSQEVALKNGYLSLSREACINVGSLCERLGQVAAQCNADQAHGGGSNIDEDKFQEAKEALTMEVRKLVTSSKMLVRSSSTANMSTTSLPEFQTHLSSCISLLRRLTELSTKMATHTASPLHTRNLVLKVQDVVAVFQDLLATEGQETQLTKQAENLASVLATLLRSLRVFTP</sequence>
<dbReference type="AlphaFoldDB" id="A0A1B6DRG2"/>
<evidence type="ECO:0000313" key="3">
    <source>
        <dbReference type="EMBL" id="JAS36877.1"/>
    </source>
</evidence>